<accession>A0AAU9K1Q4</accession>
<comment type="caution">
    <text evidence="3">The sequence shown here is derived from an EMBL/GenBank/DDBJ whole genome shotgun (WGS) entry which is preliminary data.</text>
</comment>
<evidence type="ECO:0000313" key="3">
    <source>
        <dbReference type="EMBL" id="CAG9327874.1"/>
    </source>
</evidence>
<feature type="compositionally biased region" description="Pro residues" evidence="1">
    <location>
        <begin position="150"/>
        <end position="160"/>
    </location>
</feature>
<reference evidence="3" key="1">
    <citation type="submission" date="2021-09" db="EMBL/GenBank/DDBJ databases">
        <authorList>
            <consortium name="AG Swart"/>
            <person name="Singh M."/>
            <person name="Singh A."/>
            <person name="Seah K."/>
            <person name="Emmerich C."/>
        </authorList>
    </citation>
    <scope>NUCLEOTIDE SEQUENCE</scope>
    <source>
        <strain evidence="3">ATCC30299</strain>
    </source>
</reference>
<dbReference type="PANTHER" id="PTHR10972:SF148">
    <property type="entry name" value="OXYSTEROL-BINDING PROTEIN 9"/>
    <property type="match status" value="1"/>
</dbReference>
<feature type="transmembrane region" description="Helical" evidence="2">
    <location>
        <begin position="12"/>
        <end position="36"/>
    </location>
</feature>
<keyword evidence="2" id="KW-1133">Transmembrane helix</keyword>
<organism evidence="3 4">
    <name type="scientific">Blepharisma stoltei</name>
    <dbReference type="NCBI Taxonomy" id="1481888"/>
    <lineage>
        <taxon>Eukaryota</taxon>
        <taxon>Sar</taxon>
        <taxon>Alveolata</taxon>
        <taxon>Ciliophora</taxon>
        <taxon>Postciliodesmatophora</taxon>
        <taxon>Heterotrichea</taxon>
        <taxon>Heterotrichida</taxon>
        <taxon>Blepharismidae</taxon>
        <taxon>Blepharisma</taxon>
    </lineage>
</organism>
<dbReference type="InterPro" id="IPR037239">
    <property type="entry name" value="OSBP_sf"/>
</dbReference>
<proteinExistence type="predicted"/>
<keyword evidence="2" id="KW-0472">Membrane</keyword>
<evidence type="ECO:0000256" key="1">
    <source>
        <dbReference type="SAM" id="MobiDB-lite"/>
    </source>
</evidence>
<dbReference type="GO" id="GO:0016020">
    <property type="term" value="C:membrane"/>
    <property type="evidence" value="ECO:0007669"/>
    <property type="project" value="TreeGrafter"/>
</dbReference>
<dbReference type="InterPro" id="IPR000648">
    <property type="entry name" value="Oxysterol-bd"/>
</dbReference>
<dbReference type="SUPFAM" id="SSF144000">
    <property type="entry name" value="Oxysterol-binding protein-like"/>
    <property type="match status" value="1"/>
</dbReference>
<dbReference type="Pfam" id="PF01237">
    <property type="entry name" value="Oxysterol_BP"/>
    <property type="match status" value="1"/>
</dbReference>
<sequence length="645" mass="73694">MTHVHEKNLKILLVISYDFLNCELIIFFIMTDTWRVKLTQCNQAMPQCLISCFLGCIGIAIVQVQAFNKIDKPTTMPCICALACCCFGTGYNRKKLRHHYKIKGSYFIDCILYALPIYSCLAAQEYAEVIKRKEIRIESEPVVKFMIPPMLSPEPQPNPPYDRKSEADSDQKSSVSISDISLSGNVNEEVEVQIISPKEHTFADNDPLAYIEMYPLHYMQKETETSIEVENSMESYVDLIKPEIGILPLDGDNPNVYSFKIGYGPFSFLKGDPYYEAGPPPTYMTLEYLKTPKPTATKEILYGLEVHKNGGLICVDQEAISKQKGIIKEVIGSIIKNIASGLGAVSISLPVRIFEPRTAGERLIDKFSFATIFLNQAALLDNPVDRFKRVMAFAVSGLYLGARQEKPFNPLLGETVQCHFPDGTEVYVEHTSHNPPRDHFDVIGKGYRMWGYLELDGTLSFNTLTGEFRGNTFIYFNNSGQLVKFTQPKLKLGGMMTGDRTLNWEGEFEFKDQKSGLYGAIRIGDDKNKWALKKKKMRKDDFVGKIWEFNYAESKQVKALATVTGSWMKKFVAFGEKKEKIWQIDRDLPIRHIPVDIPLPSDWRYREDLIWLSKKNLDYASHWKGRIEARQRADRALRTERLKKK</sequence>
<name>A0AAU9K1Q4_9CILI</name>
<dbReference type="EMBL" id="CAJZBQ010000044">
    <property type="protein sequence ID" value="CAG9327874.1"/>
    <property type="molecule type" value="Genomic_DNA"/>
</dbReference>
<dbReference type="AlphaFoldDB" id="A0AAU9K1Q4"/>
<dbReference type="PANTHER" id="PTHR10972">
    <property type="entry name" value="OXYSTEROL-BINDING PROTEIN-RELATED"/>
    <property type="match status" value="1"/>
</dbReference>
<evidence type="ECO:0000256" key="2">
    <source>
        <dbReference type="SAM" id="Phobius"/>
    </source>
</evidence>
<gene>
    <name evidence="3" type="ORF">BSTOLATCC_MIC44498</name>
</gene>
<feature type="transmembrane region" description="Helical" evidence="2">
    <location>
        <begin position="104"/>
        <end position="124"/>
    </location>
</feature>
<dbReference type="GO" id="GO:0005829">
    <property type="term" value="C:cytosol"/>
    <property type="evidence" value="ECO:0007669"/>
    <property type="project" value="TreeGrafter"/>
</dbReference>
<keyword evidence="2" id="KW-0812">Transmembrane</keyword>
<feature type="transmembrane region" description="Helical" evidence="2">
    <location>
        <begin position="48"/>
        <end position="68"/>
    </location>
</feature>
<protein>
    <submittedName>
        <fullName evidence="3">Uncharacterized protein</fullName>
    </submittedName>
</protein>
<dbReference type="Proteomes" id="UP001162131">
    <property type="component" value="Unassembled WGS sequence"/>
</dbReference>
<dbReference type="Gene3D" id="2.40.160.120">
    <property type="match status" value="1"/>
</dbReference>
<evidence type="ECO:0000313" key="4">
    <source>
        <dbReference type="Proteomes" id="UP001162131"/>
    </source>
</evidence>
<feature type="region of interest" description="Disordered" evidence="1">
    <location>
        <begin position="148"/>
        <end position="178"/>
    </location>
</feature>
<dbReference type="GO" id="GO:0032934">
    <property type="term" value="F:sterol binding"/>
    <property type="evidence" value="ECO:0007669"/>
    <property type="project" value="TreeGrafter"/>
</dbReference>
<feature type="compositionally biased region" description="Basic and acidic residues" evidence="1">
    <location>
        <begin position="161"/>
        <end position="171"/>
    </location>
</feature>
<keyword evidence="4" id="KW-1185">Reference proteome</keyword>